<dbReference type="Proteomes" id="UP001497516">
    <property type="component" value="Chromosome 3"/>
</dbReference>
<name>A0AAV2DQ31_9ROSI</name>
<organism evidence="1 2">
    <name type="scientific">Linum trigynum</name>
    <dbReference type="NCBI Taxonomy" id="586398"/>
    <lineage>
        <taxon>Eukaryota</taxon>
        <taxon>Viridiplantae</taxon>
        <taxon>Streptophyta</taxon>
        <taxon>Embryophyta</taxon>
        <taxon>Tracheophyta</taxon>
        <taxon>Spermatophyta</taxon>
        <taxon>Magnoliopsida</taxon>
        <taxon>eudicotyledons</taxon>
        <taxon>Gunneridae</taxon>
        <taxon>Pentapetalae</taxon>
        <taxon>rosids</taxon>
        <taxon>fabids</taxon>
        <taxon>Malpighiales</taxon>
        <taxon>Linaceae</taxon>
        <taxon>Linum</taxon>
    </lineage>
</organism>
<proteinExistence type="predicted"/>
<protein>
    <submittedName>
        <fullName evidence="1">Uncharacterized protein</fullName>
    </submittedName>
</protein>
<evidence type="ECO:0000313" key="1">
    <source>
        <dbReference type="EMBL" id="CAL1375645.1"/>
    </source>
</evidence>
<evidence type="ECO:0000313" key="2">
    <source>
        <dbReference type="Proteomes" id="UP001497516"/>
    </source>
</evidence>
<dbReference type="AlphaFoldDB" id="A0AAV2DQ31"/>
<dbReference type="EMBL" id="OZ034816">
    <property type="protein sequence ID" value="CAL1375645.1"/>
    <property type="molecule type" value="Genomic_DNA"/>
</dbReference>
<keyword evidence="2" id="KW-1185">Reference proteome</keyword>
<sequence length="67" mass="7027">MSGAMNPDYGFLAFSIFYGKGNPASILIPASRVVKLAGIAIRKFRAQDSGGLPHSFGSCGFSISTDK</sequence>
<gene>
    <name evidence="1" type="ORF">LTRI10_LOCUS17431</name>
</gene>
<reference evidence="1 2" key="1">
    <citation type="submission" date="2024-04" db="EMBL/GenBank/DDBJ databases">
        <authorList>
            <person name="Fracassetti M."/>
        </authorList>
    </citation>
    <scope>NUCLEOTIDE SEQUENCE [LARGE SCALE GENOMIC DNA]</scope>
</reference>
<accession>A0AAV2DQ31</accession>